<protein>
    <submittedName>
        <fullName evidence="2">Uncharacterized protein</fullName>
    </submittedName>
</protein>
<proteinExistence type="predicted"/>
<dbReference type="GeneID" id="36347448"/>
<comment type="caution">
    <text evidence="2">The sequence shown here is derived from an EMBL/GenBank/DDBJ whole genome shotgun (WGS) entry which is preliminary data.</text>
</comment>
<feature type="signal peptide" evidence="1">
    <location>
        <begin position="1"/>
        <end position="20"/>
    </location>
</feature>
<evidence type="ECO:0000256" key="1">
    <source>
        <dbReference type="SAM" id="SignalP"/>
    </source>
</evidence>
<accession>A0A2P4ZTH8</accession>
<keyword evidence="1" id="KW-0732">Signal</keyword>
<sequence length="81" mass="8918">MFMSGKLLASFLLLLGGSLATPNRYETRATMKCETFTIDPPIYRHATDTWTTGCITVPCDGNQLCCQGGEPCQIPYCYTCP</sequence>
<keyword evidence="3" id="KW-1185">Reference proteome</keyword>
<dbReference type="RefSeq" id="XP_024406032.1">
    <property type="nucleotide sequence ID" value="XM_024549194.1"/>
</dbReference>
<feature type="chain" id="PRO_5015123883" evidence="1">
    <location>
        <begin position="21"/>
        <end position="81"/>
    </location>
</feature>
<evidence type="ECO:0000313" key="2">
    <source>
        <dbReference type="EMBL" id="PON27604.1"/>
    </source>
</evidence>
<evidence type="ECO:0000313" key="3">
    <source>
        <dbReference type="Proteomes" id="UP000054821"/>
    </source>
</evidence>
<dbReference type="EMBL" id="JPDN02000009">
    <property type="protein sequence ID" value="PON27604.1"/>
    <property type="molecule type" value="Genomic_DNA"/>
</dbReference>
<gene>
    <name evidence="2" type="ORF">TGAM01_v203371</name>
</gene>
<name>A0A2P4ZTH8_9HYPO</name>
<organism evidence="2 3">
    <name type="scientific">Trichoderma gamsii</name>
    <dbReference type="NCBI Taxonomy" id="398673"/>
    <lineage>
        <taxon>Eukaryota</taxon>
        <taxon>Fungi</taxon>
        <taxon>Dikarya</taxon>
        <taxon>Ascomycota</taxon>
        <taxon>Pezizomycotina</taxon>
        <taxon>Sordariomycetes</taxon>
        <taxon>Hypocreomycetidae</taxon>
        <taxon>Hypocreales</taxon>
        <taxon>Hypocreaceae</taxon>
        <taxon>Trichoderma</taxon>
    </lineage>
</organism>
<reference evidence="2 3" key="1">
    <citation type="journal article" date="2016" name="Genome Announc.">
        <title>Draft Whole-Genome Sequence of Trichoderma gamsii T6085, a Promising Biocontrol Agent of Fusarium Head Blight on Wheat.</title>
        <authorList>
            <person name="Baroncelli R."/>
            <person name="Zapparata A."/>
            <person name="Piaggeschi G."/>
            <person name="Sarrocco S."/>
            <person name="Vannacci G."/>
        </authorList>
    </citation>
    <scope>NUCLEOTIDE SEQUENCE [LARGE SCALE GENOMIC DNA]</scope>
    <source>
        <strain evidence="2 3">T6085</strain>
    </source>
</reference>
<dbReference type="AlphaFoldDB" id="A0A2P4ZTH8"/>
<dbReference type="Proteomes" id="UP000054821">
    <property type="component" value="Unassembled WGS sequence"/>
</dbReference>